<sequence>MMQTSTLEGFCQTCPDPQEVAAMLEPLGLSLQFQSAVSISYSAPYLPAQYHYQGAQGTEVIFLAGKDTPENGTRFPPHRSRWWIYRGASHYAFNLVAQEIAARWGIDWLDNQESAQHSVA</sequence>
<comment type="caution">
    <text evidence="1">The sequence shown here is derived from an EMBL/GenBank/DDBJ whole genome shotgun (WGS) entry which is preliminary data.</text>
</comment>
<name>A0A402AHT2_9CHLR</name>
<reference evidence="2" key="1">
    <citation type="submission" date="2018-12" db="EMBL/GenBank/DDBJ databases">
        <title>Tengunoibacter tsumagoiensis gen. nov., sp. nov., Dictyobacter kobayashii sp. nov., D. alpinus sp. nov., and D. joshuensis sp. nov. and description of Dictyobacteraceae fam. nov. within the order Ktedonobacterales isolated from Tengu-no-mugimeshi.</title>
        <authorList>
            <person name="Wang C.M."/>
            <person name="Zheng Y."/>
            <person name="Sakai Y."/>
            <person name="Toyoda A."/>
            <person name="Minakuchi Y."/>
            <person name="Abe K."/>
            <person name="Yokota A."/>
            <person name="Yabe S."/>
        </authorList>
    </citation>
    <scope>NUCLEOTIDE SEQUENCE [LARGE SCALE GENOMIC DNA]</scope>
    <source>
        <strain evidence="2">Uno11</strain>
    </source>
</reference>
<keyword evidence="2" id="KW-1185">Reference proteome</keyword>
<dbReference type="Proteomes" id="UP000287188">
    <property type="component" value="Unassembled WGS sequence"/>
</dbReference>
<evidence type="ECO:0000313" key="1">
    <source>
        <dbReference type="EMBL" id="GCE18678.1"/>
    </source>
</evidence>
<evidence type="ECO:0000313" key="2">
    <source>
        <dbReference type="Proteomes" id="UP000287188"/>
    </source>
</evidence>
<dbReference type="OrthoDB" id="162806at2"/>
<dbReference type="EMBL" id="BIFS01000001">
    <property type="protein sequence ID" value="GCE18678.1"/>
    <property type="molecule type" value="Genomic_DNA"/>
</dbReference>
<protein>
    <submittedName>
        <fullName evidence="1">Uncharacterized protein</fullName>
    </submittedName>
</protein>
<proteinExistence type="predicted"/>
<accession>A0A402AHT2</accession>
<gene>
    <name evidence="1" type="ORF">KDK_24780</name>
</gene>
<organism evidence="1 2">
    <name type="scientific">Dictyobacter kobayashii</name>
    <dbReference type="NCBI Taxonomy" id="2014872"/>
    <lineage>
        <taxon>Bacteria</taxon>
        <taxon>Bacillati</taxon>
        <taxon>Chloroflexota</taxon>
        <taxon>Ktedonobacteria</taxon>
        <taxon>Ktedonobacterales</taxon>
        <taxon>Dictyobacteraceae</taxon>
        <taxon>Dictyobacter</taxon>
    </lineage>
</organism>
<dbReference type="RefSeq" id="WP_126550181.1">
    <property type="nucleotide sequence ID" value="NZ_BIFS01000001.1"/>
</dbReference>
<dbReference type="AlphaFoldDB" id="A0A402AHT2"/>